<evidence type="ECO:0008006" key="3">
    <source>
        <dbReference type="Google" id="ProtNLM"/>
    </source>
</evidence>
<evidence type="ECO:0000313" key="2">
    <source>
        <dbReference type="Proteomes" id="UP000246121"/>
    </source>
</evidence>
<dbReference type="VEuPathDB" id="TriTrypDB:BCY84_11252"/>
<dbReference type="VEuPathDB" id="TriTrypDB:TcBrA4_0013500"/>
<name>A0A2V2VPT5_TRYCR</name>
<gene>
    <name evidence="1" type="ORF">C4B63_14g94</name>
</gene>
<dbReference type="VEuPathDB" id="TriTrypDB:TcCL_NonESM01939"/>
<reference evidence="1 2" key="1">
    <citation type="journal article" date="2018" name="Microb. Genom.">
        <title>Expanding an expanded genome: long-read sequencing of Trypanosoma cruzi.</title>
        <authorList>
            <person name="Berna L."/>
            <person name="Rodriguez M."/>
            <person name="Chiribao M.L."/>
            <person name="Parodi-Talice A."/>
            <person name="Pita S."/>
            <person name="Rijo G."/>
            <person name="Alvarez-Valin F."/>
            <person name="Robello C."/>
        </authorList>
    </citation>
    <scope>NUCLEOTIDE SEQUENCE [LARGE SCALE GENOMIC DNA]</scope>
    <source>
        <strain evidence="1 2">Dm28c</strain>
    </source>
</reference>
<dbReference type="PANTHER" id="PTHR28498">
    <property type="entry name" value="ZINC FINGER SWIM DOMAIN-CONTAINING PROTEIN 7"/>
    <property type="match status" value="1"/>
</dbReference>
<protein>
    <recommendedName>
        <fullName evidence="3">SWIM-type domain-containing protein</fullName>
    </recommendedName>
</protein>
<dbReference type="EMBL" id="PRFA01000014">
    <property type="protein sequence ID" value="PWU97756.1"/>
    <property type="molecule type" value="Genomic_DNA"/>
</dbReference>
<dbReference type="VEuPathDB" id="TriTrypDB:TcCLB.509797.20"/>
<dbReference type="Proteomes" id="UP000246121">
    <property type="component" value="Unassembled WGS sequence"/>
</dbReference>
<dbReference type="GO" id="GO:0097196">
    <property type="term" value="C:Shu complex"/>
    <property type="evidence" value="ECO:0007669"/>
    <property type="project" value="TreeGrafter"/>
</dbReference>
<dbReference type="VEuPathDB" id="TriTrypDB:C4B63_14g94"/>
<proteinExistence type="predicted"/>
<dbReference type="VEuPathDB" id="TriTrypDB:C3747_19g92"/>
<organism evidence="1 2">
    <name type="scientific">Trypanosoma cruzi</name>
    <dbReference type="NCBI Taxonomy" id="5693"/>
    <lineage>
        <taxon>Eukaryota</taxon>
        <taxon>Discoba</taxon>
        <taxon>Euglenozoa</taxon>
        <taxon>Kinetoplastea</taxon>
        <taxon>Metakinetoplastina</taxon>
        <taxon>Trypanosomatida</taxon>
        <taxon>Trypanosomatidae</taxon>
        <taxon>Trypanosoma</taxon>
        <taxon>Schizotrypanum</taxon>
    </lineage>
</organism>
<dbReference type="VEuPathDB" id="TriTrypDB:TcG_04185"/>
<sequence length="187" mass="21435">MYSCSAQSVPALLTDLVLHNYADHLTSQRTPPANYPITEKRTDAASLEETLAPLQLIHGKVFTSAIGIALHGAESIFRYVAYDSCKENEGVPHDEEQERQEEVEDENANFRGRCLYFVGEHRLFSPYYCPCGAYGYQSIRRQEAWLCKHLLALRIALILEKKGLVRDVIRKRQVTRCQLREMMQSLD</sequence>
<comment type="caution">
    <text evidence="1">The sequence shown here is derived from an EMBL/GenBank/DDBJ whole genome shotgun (WGS) entry which is preliminary data.</text>
</comment>
<dbReference type="VEuPathDB" id="TriTrypDB:TcCLB.503525.10"/>
<dbReference type="GO" id="GO:0000724">
    <property type="term" value="P:double-strand break repair via homologous recombination"/>
    <property type="evidence" value="ECO:0007669"/>
    <property type="project" value="TreeGrafter"/>
</dbReference>
<dbReference type="VEuPathDB" id="TriTrypDB:TCDM_14254"/>
<accession>A0A2V2VPT5</accession>
<evidence type="ECO:0000313" key="1">
    <source>
        <dbReference type="EMBL" id="PWU97756.1"/>
    </source>
</evidence>
<dbReference type="PANTHER" id="PTHR28498:SF1">
    <property type="entry name" value="ZINC FINGER SWIM DOMAIN-CONTAINING PROTEIN 7"/>
    <property type="match status" value="1"/>
</dbReference>
<dbReference type="AlphaFoldDB" id="A0A2V2VPT5"/>